<organism evidence="2 3">
    <name type="scientific">Kitasatospora cystarginea</name>
    <dbReference type="NCBI Taxonomy" id="58350"/>
    <lineage>
        <taxon>Bacteria</taxon>
        <taxon>Bacillati</taxon>
        <taxon>Actinomycetota</taxon>
        <taxon>Actinomycetes</taxon>
        <taxon>Kitasatosporales</taxon>
        <taxon>Streptomycetaceae</taxon>
        <taxon>Kitasatospora</taxon>
    </lineage>
</organism>
<keyword evidence="1" id="KW-0732">Signal</keyword>
<feature type="signal peptide" evidence="1">
    <location>
        <begin position="1"/>
        <end position="23"/>
    </location>
</feature>
<protein>
    <submittedName>
        <fullName evidence="2">Uncharacterized protein</fullName>
    </submittedName>
</protein>
<accession>A0ABN3EJM4</accession>
<dbReference type="RefSeq" id="WP_344638829.1">
    <property type="nucleotide sequence ID" value="NZ_BAAATR010000025.1"/>
</dbReference>
<reference evidence="2 3" key="1">
    <citation type="journal article" date="2019" name="Int. J. Syst. Evol. Microbiol.">
        <title>The Global Catalogue of Microorganisms (GCM) 10K type strain sequencing project: providing services to taxonomists for standard genome sequencing and annotation.</title>
        <authorList>
            <consortium name="The Broad Institute Genomics Platform"/>
            <consortium name="The Broad Institute Genome Sequencing Center for Infectious Disease"/>
            <person name="Wu L."/>
            <person name="Ma J."/>
        </authorList>
    </citation>
    <scope>NUCLEOTIDE SEQUENCE [LARGE SCALE GENOMIC DNA]</scope>
    <source>
        <strain evidence="2 3">JCM 7356</strain>
    </source>
</reference>
<gene>
    <name evidence="2" type="ORF">GCM10010430_51010</name>
</gene>
<evidence type="ECO:0000256" key="1">
    <source>
        <dbReference type="SAM" id="SignalP"/>
    </source>
</evidence>
<evidence type="ECO:0000313" key="3">
    <source>
        <dbReference type="Proteomes" id="UP001500305"/>
    </source>
</evidence>
<name>A0ABN3EJM4_9ACTN</name>
<keyword evidence="3" id="KW-1185">Reference proteome</keyword>
<feature type="chain" id="PRO_5046648188" evidence="1">
    <location>
        <begin position="24"/>
        <end position="51"/>
    </location>
</feature>
<dbReference type="EMBL" id="BAAATR010000025">
    <property type="protein sequence ID" value="GAA2260708.1"/>
    <property type="molecule type" value="Genomic_DNA"/>
</dbReference>
<proteinExistence type="predicted"/>
<comment type="caution">
    <text evidence="2">The sequence shown here is derived from an EMBL/GenBank/DDBJ whole genome shotgun (WGS) entry which is preliminary data.</text>
</comment>
<dbReference type="Proteomes" id="UP001500305">
    <property type="component" value="Unassembled WGS sequence"/>
</dbReference>
<evidence type="ECO:0000313" key="2">
    <source>
        <dbReference type="EMBL" id="GAA2260708.1"/>
    </source>
</evidence>
<sequence length="51" mass="5355">MSNAIAKLSITFSLVSIPVTVTAATGPGRDAVTAFNPTERISGRTIIRVRP</sequence>